<dbReference type="CDD" id="cd00569">
    <property type="entry name" value="HTH_Hin_like"/>
    <property type="match status" value="1"/>
</dbReference>
<evidence type="ECO:0000256" key="1">
    <source>
        <dbReference type="SAM" id="MobiDB-lite"/>
    </source>
</evidence>
<feature type="compositionally biased region" description="Basic residues" evidence="1">
    <location>
        <begin position="1"/>
        <end position="14"/>
    </location>
</feature>
<dbReference type="Pfam" id="PF02796">
    <property type="entry name" value="HTH_7"/>
    <property type="match status" value="1"/>
</dbReference>
<evidence type="ECO:0000259" key="2">
    <source>
        <dbReference type="Pfam" id="PF02796"/>
    </source>
</evidence>
<proteinExistence type="predicted"/>
<name>A0A2J7KF98_ECOLX</name>
<evidence type="ECO:0000313" key="3">
    <source>
        <dbReference type="EMBL" id="PWH48178.1"/>
    </source>
</evidence>
<evidence type="ECO:0000313" key="6">
    <source>
        <dbReference type="Proteomes" id="UP000253687"/>
    </source>
</evidence>
<dbReference type="InterPro" id="IPR006120">
    <property type="entry name" value="Resolvase_HTH_dom"/>
</dbReference>
<reference evidence="3 5" key="1">
    <citation type="submission" date="2018-04" db="EMBL/GenBank/DDBJ databases">
        <title>Draft Genomic Sequencing Of Potential Extraintestinal Pathogenic Escherichia coli B8S56 Isolated from Retail Chicken Skin.</title>
        <authorList>
            <person name="Xu A."/>
            <person name="Tilman S."/>
            <person name="Wisser-Parker K."/>
            <person name="Scullen O.J."/>
            <person name="Sommers C."/>
        </authorList>
    </citation>
    <scope>NUCLEOTIDE SEQUENCE [LARGE SCALE GENOMIC DNA]</scope>
    <source>
        <strain evidence="3 5">B8S56</strain>
    </source>
</reference>
<dbReference type="Gene3D" id="1.10.10.60">
    <property type="entry name" value="Homeodomain-like"/>
    <property type="match status" value="1"/>
</dbReference>
<dbReference type="Proteomes" id="UP000245761">
    <property type="component" value="Unassembled WGS sequence"/>
</dbReference>
<dbReference type="SUPFAM" id="SSF46689">
    <property type="entry name" value="Homeodomain-like"/>
    <property type="match status" value="1"/>
</dbReference>
<feature type="region of interest" description="Disordered" evidence="1">
    <location>
        <begin position="1"/>
        <end position="24"/>
    </location>
</feature>
<dbReference type="RefSeq" id="WP_077250632.1">
    <property type="nucleotide sequence ID" value="NZ_AP026938.1"/>
</dbReference>
<evidence type="ECO:0000313" key="5">
    <source>
        <dbReference type="Proteomes" id="UP000245761"/>
    </source>
</evidence>
<gene>
    <name evidence="3" type="ORF">DD762_29405</name>
    <name evidence="4" type="ORF">DTL43_28265</name>
</gene>
<dbReference type="AlphaFoldDB" id="A0A2J7KF98"/>
<dbReference type="GO" id="GO:0000150">
    <property type="term" value="F:DNA strand exchange activity"/>
    <property type="evidence" value="ECO:0007669"/>
    <property type="project" value="InterPro"/>
</dbReference>
<reference evidence="4 6" key="2">
    <citation type="submission" date="2018-07" db="EMBL/GenBank/DDBJ databases">
        <title>Whole Genome Sequence Analysis of Avian Pathogenic E. coli - An Australian Perspective.</title>
        <authorList>
            <person name="Cummins M.L."/>
            <person name="Reid C.J."/>
            <person name="Roy Chowdhury P."/>
            <person name="Bushell R."/>
            <person name="Esbert N."/>
            <person name="Tivendale K.A."/>
            <person name="Noormohammadi A.H."/>
            <person name="Islam S."/>
            <person name="Marenda M.S."/>
            <person name="Browning G.F."/>
            <person name="Markham P.F."/>
            <person name="Djordjevic S.P."/>
        </authorList>
    </citation>
    <scope>NUCLEOTIDE SEQUENCE [LARGE SCALE GENOMIC DNA]</scope>
    <source>
        <strain evidence="4 6">AVC211</strain>
    </source>
</reference>
<evidence type="ECO:0000313" key="4">
    <source>
        <dbReference type="EMBL" id="RDA26787.1"/>
    </source>
</evidence>
<organism evidence="3 5">
    <name type="scientific">Escherichia coli</name>
    <dbReference type="NCBI Taxonomy" id="562"/>
    <lineage>
        <taxon>Bacteria</taxon>
        <taxon>Pseudomonadati</taxon>
        <taxon>Pseudomonadota</taxon>
        <taxon>Gammaproteobacteria</taxon>
        <taxon>Enterobacterales</taxon>
        <taxon>Enterobacteriaceae</taxon>
        <taxon>Escherichia</taxon>
    </lineage>
</organism>
<dbReference type="EMBL" id="QOGZ01000144">
    <property type="protein sequence ID" value="RDA26787.1"/>
    <property type="molecule type" value="Genomic_DNA"/>
</dbReference>
<feature type="domain" description="Resolvase HTH" evidence="2">
    <location>
        <begin position="12"/>
        <end position="55"/>
    </location>
</feature>
<dbReference type="InterPro" id="IPR009057">
    <property type="entry name" value="Homeodomain-like_sf"/>
</dbReference>
<dbReference type="GO" id="GO:0003677">
    <property type="term" value="F:DNA binding"/>
    <property type="evidence" value="ECO:0007669"/>
    <property type="project" value="InterPro"/>
</dbReference>
<protein>
    <submittedName>
        <fullName evidence="3">Hin recombinase</fullName>
    </submittedName>
</protein>
<dbReference type="Proteomes" id="UP000253687">
    <property type="component" value="Unassembled WGS sequence"/>
</dbReference>
<sequence>MAVARSKGKLKGKQPKLSEKQQKELCRMRDTGQYSISDLAELFTVSRATVYRTLSRGQK</sequence>
<accession>A0A2J7KF98</accession>
<dbReference type="EMBL" id="QEMT01000185">
    <property type="protein sequence ID" value="PWH48178.1"/>
    <property type="molecule type" value="Genomic_DNA"/>
</dbReference>
<comment type="caution">
    <text evidence="3">The sequence shown here is derived from an EMBL/GenBank/DDBJ whole genome shotgun (WGS) entry which is preliminary data.</text>
</comment>